<dbReference type="AlphaFoldDB" id="E3LA62"/>
<proteinExistence type="predicted"/>
<feature type="compositionally biased region" description="Low complexity" evidence="1">
    <location>
        <begin position="115"/>
        <end position="125"/>
    </location>
</feature>
<dbReference type="VEuPathDB" id="FungiDB:PGTG_19258"/>
<name>E3LA62_PUCGT</name>
<reference key="1">
    <citation type="submission" date="2007-01" db="EMBL/GenBank/DDBJ databases">
        <title>The Genome Sequence of Puccinia graminis f. sp. tritici Strain CRL 75-36-700-3.</title>
        <authorList>
            <consortium name="The Broad Institute Genome Sequencing Platform"/>
            <person name="Birren B."/>
            <person name="Lander E."/>
            <person name="Galagan J."/>
            <person name="Nusbaum C."/>
            <person name="Devon K."/>
            <person name="Cuomo C."/>
            <person name="Jaffe D."/>
            <person name="Butler J."/>
            <person name="Alvarez P."/>
            <person name="Gnerre S."/>
            <person name="Grabherr M."/>
            <person name="Mauceli E."/>
            <person name="Brockman W."/>
            <person name="Young S."/>
            <person name="LaButti K."/>
            <person name="Sykes S."/>
            <person name="DeCaprio D."/>
            <person name="Crawford M."/>
            <person name="Koehrsen M."/>
            <person name="Engels R."/>
            <person name="Montgomery P."/>
            <person name="Pearson M."/>
            <person name="Howarth C."/>
            <person name="Larson L."/>
            <person name="White J."/>
            <person name="Zeng Q."/>
            <person name="Kodira C."/>
            <person name="Yandava C."/>
            <person name="Alvarado L."/>
            <person name="O'Leary S."/>
            <person name="Szabo L."/>
            <person name="Dean R."/>
            <person name="Schein J."/>
        </authorList>
    </citation>
    <scope>NUCLEOTIDE SEQUENCE</scope>
    <source>
        <strain>CRL 75-36-700-3</strain>
    </source>
</reference>
<evidence type="ECO:0000256" key="1">
    <source>
        <dbReference type="SAM" id="MobiDB-lite"/>
    </source>
</evidence>
<reference evidence="3" key="2">
    <citation type="journal article" date="2011" name="Proc. Natl. Acad. Sci. U.S.A.">
        <title>Obligate biotrophy features unraveled by the genomic analysis of rust fungi.</title>
        <authorList>
            <person name="Duplessis S."/>
            <person name="Cuomo C.A."/>
            <person name="Lin Y.-C."/>
            <person name="Aerts A."/>
            <person name="Tisserant E."/>
            <person name="Veneault-Fourrey C."/>
            <person name="Joly D.L."/>
            <person name="Hacquard S."/>
            <person name="Amselem J."/>
            <person name="Cantarel B.L."/>
            <person name="Chiu R."/>
            <person name="Coutinho P.M."/>
            <person name="Feau N."/>
            <person name="Field M."/>
            <person name="Frey P."/>
            <person name="Gelhaye E."/>
            <person name="Goldberg J."/>
            <person name="Grabherr M.G."/>
            <person name="Kodira C.D."/>
            <person name="Kohler A."/>
            <person name="Kuees U."/>
            <person name="Lindquist E.A."/>
            <person name="Lucas S.M."/>
            <person name="Mago R."/>
            <person name="Mauceli E."/>
            <person name="Morin E."/>
            <person name="Murat C."/>
            <person name="Pangilinan J.L."/>
            <person name="Park R."/>
            <person name="Pearson M."/>
            <person name="Quesneville H."/>
            <person name="Rouhier N."/>
            <person name="Sakthikumar S."/>
            <person name="Salamov A.A."/>
            <person name="Schmutz J."/>
            <person name="Selles B."/>
            <person name="Shapiro H."/>
            <person name="Tanguay P."/>
            <person name="Tuskan G.A."/>
            <person name="Henrissat B."/>
            <person name="Van de Peer Y."/>
            <person name="Rouze P."/>
            <person name="Ellis J.G."/>
            <person name="Dodds P.N."/>
            <person name="Schein J.E."/>
            <person name="Zhong S."/>
            <person name="Hamelin R.C."/>
            <person name="Grigoriev I.V."/>
            <person name="Szabo L.J."/>
            <person name="Martin F."/>
        </authorList>
    </citation>
    <scope>NUCLEOTIDE SEQUENCE [LARGE SCALE GENOMIC DNA]</scope>
    <source>
        <strain evidence="3">CRL 75-36-700-3 / race SCCL</strain>
    </source>
</reference>
<evidence type="ECO:0000313" key="3">
    <source>
        <dbReference type="Proteomes" id="UP000008783"/>
    </source>
</evidence>
<dbReference type="STRING" id="418459.E3LA62"/>
<dbReference type="RefSeq" id="XP_003337874.2">
    <property type="nucleotide sequence ID" value="XM_003337826.2"/>
</dbReference>
<accession>E3LA62</accession>
<keyword evidence="3" id="KW-1185">Reference proteome</keyword>
<dbReference type="GeneID" id="10538286"/>
<organism evidence="2 3">
    <name type="scientific">Puccinia graminis f. sp. tritici (strain CRL 75-36-700-3 / race SCCL)</name>
    <name type="common">Black stem rust fungus</name>
    <dbReference type="NCBI Taxonomy" id="418459"/>
    <lineage>
        <taxon>Eukaryota</taxon>
        <taxon>Fungi</taxon>
        <taxon>Dikarya</taxon>
        <taxon>Basidiomycota</taxon>
        <taxon>Pucciniomycotina</taxon>
        <taxon>Pucciniomycetes</taxon>
        <taxon>Pucciniales</taxon>
        <taxon>Pucciniaceae</taxon>
        <taxon>Puccinia</taxon>
    </lineage>
</organism>
<feature type="region of interest" description="Disordered" evidence="1">
    <location>
        <begin position="113"/>
        <end position="145"/>
    </location>
</feature>
<evidence type="ECO:0000313" key="2">
    <source>
        <dbReference type="EMBL" id="EFP93455.2"/>
    </source>
</evidence>
<dbReference type="HOGENOM" id="CLU_602875_0_0_1"/>
<sequence>MALAPVSLCQNQPTTTISPHVHHFPFTSITTAHSPRNKIVSLVISLIDITQSHQSSYNMPIATGDSRAPQGSKTLKNRGFRRGVELAVAIQKRHRVADTVDLKKRLVAETVEVTSTEQRSLSSSDSEWDDSSESSDSSEGQSACAAQESLDNNNLNATGRHECESSEVIESGSCGVGNLFQKDSEAIYDCSSLYRKQLVHSHPAILHLCLFSAICHVLEHCSVATSSFILKAQADFITILLSRGLDDQKSHTLSNSEQKILKSIPVDIHTVLGWLQISPRLNCFVCCSSCFALYPNKQTAPEHCTYLYIQKKLPDGPDLPPNDERTVCGQPLFKNTSSNFPTRTPVRQYATQDLSDWLARLLSRPGIEDVLASTATKSQKPYDPSYVSDIQESRVWKEFLGPNGQQFTSQSSNLVEFSSCSAHSMRLRKNTADQSPQDLPDERYSSNVQESRKL</sequence>
<dbReference type="OrthoDB" id="2506343at2759"/>
<dbReference type="Proteomes" id="UP000008783">
    <property type="component" value="Unassembled WGS sequence"/>
</dbReference>
<dbReference type="EMBL" id="DS178393">
    <property type="protein sequence ID" value="EFP93455.2"/>
    <property type="molecule type" value="Genomic_DNA"/>
</dbReference>
<dbReference type="KEGG" id="pgr:PGTG_19258"/>
<protein>
    <submittedName>
        <fullName evidence="2">Uncharacterized protein</fullName>
    </submittedName>
</protein>
<feature type="compositionally biased region" description="Basic and acidic residues" evidence="1">
    <location>
        <begin position="440"/>
        <end position="454"/>
    </location>
</feature>
<gene>
    <name evidence="2" type="ORF">PGTG_19258</name>
</gene>
<feature type="region of interest" description="Disordered" evidence="1">
    <location>
        <begin position="426"/>
        <end position="454"/>
    </location>
</feature>
<dbReference type="InParanoid" id="E3LA62"/>